<proteinExistence type="predicted"/>
<comment type="caution">
    <text evidence="5">The sequence shown here is derived from an EMBL/GenBank/DDBJ whole genome shotgun (WGS) entry which is preliminary data.</text>
</comment>
<evidence type="ECO:0000256" key="2">
    <source>
        <dbReference type="ARBA" id="ARBA00022801"/>
    </source>
</evidence>
<dbReference type="NCBIfam" id="NF005927">
    <property type="entry name" value="PRK07942.1"/>
    <property type="match status" value="1"/>
</dbReference>
<evidence type="ECO:0000256" key="1">
    <source>
        <dbReference type="ARBA" id="ARBA00022722"/>
    </source>
</evidence>
<evidence type="ECO:0000313" key="5">
    <source>
        <dbReference type="EMBL" id="MCF4006984.1"/>
    </source>
</evidence>
<dbReference type="CDD" id="cd06127">
    <property type="entry name" value="DEDDh"/>
    <property type="match status" value="1"/>
</dbReference>
<name>A0A9X1QPI8_9CORY</name>
<organism evidence="5 6">
    <name type="scientific">Corynebacterium uropygiale</name>
    <dbReference type="NCBI Taxonomy" id="1775911"/>
    <lineage>
        <taxon>Bacteria</taxon>
        <taxon>Bacillati</taxon>
        <taxon>Actinomycetota</taxon>
        <taxon>Actinomycetes</taxon>
        <taxon>Mycobacteriales</taxon>
        <taxon>Corynebacteriaceae</taxon>
        <taxon>Corynebacterium</taxon>
    </lineage>
</organism>
<keyword evidence="1" id="KW-0540">Nuclease</keyword>
<evidence type="ECO:0000256" key="3">
    <source>
        <dbReference type="ARBA" id="ARBA00022839"/>
    </source>
</evidence>
<keyword evidence="6" id="KW-1185">Reference proteome</keyword>
<feature type="domain" description="Exonuclease" evidence="4">
    <location>
        <begin position="18"/>
        <end position="187"/>
    </location>
</feature>
<keyword evidence="2" id="KW-0378">Hydrolase</keyword>
<dbReference type="PANTHER" id="PTHR30231">
    <property type="entry name" value="DNA POLYMERASE III SUBUNIT EPSILON"/>
    <property type="match status" value="1"/>
</dbReference>
<accession>A0A9X1QPI8</accession>
<keyword evidence="3 5" id="KW-0269">Exonuclease</keyword>
<dbReference type="AlphaFoldDB" id="A0A9X1QPI8"/>
<dbReference type="EMBL" id="JAKGSI010000003">
    <property type="protein sequence ID" value="MCF4006984.1"/>
    <property type="molecule type" value="Genomic_DNA"/>
</dbReference>
<dbReference type="SMART" id="SM00479">
    <property type="entry name" value="EXOIII"/>
    <property type="match status" value="1"/>
</dbReference>
<dbReference type="Proteomes" id="UP001139336">
    <property type="component" value="Unassembled WGS sequence"/>
</dbReference>
<dbReference type="RefSeq" id="WP_236118965.1">
    <property type="nucleotide sequence ID" value="NZ_JAKGSI010000003.1"/>
</dbReference>
<evidence type="ECO:0000259" key="4">
    <source>
        <dbReference type="SMART" id="SM00479"/>
    </source>
</evidence>
<dbReference type="Gene3D" id="3.30.420.10">
    <property type="entry name" value="Ribonuclease H-like superfamily/Ribonuclease H"/>
    <property type="match status" value="1"/>
</dbReference>
<dbReference type="InterPro" id="IPR036397">
    <property type="entry name" value="RNaseH_sf"/>
</dbReference>
<dbReference type="InterPro" id="IPR013520">
    <property type="entry name" value="Ribonucl_H"/>
</dbReference>
<evidence type="ECO:0000313" key="6">
    <source>
        <dbReference type="Proteomes" id="UP001139336"/>
    </source>
</evidence>
<dbReference type="Pfam" id="PF00929">
    <property type="entry name" value="RNase_T"/>
    <property type="match status" value="1"/>
</dbReference>
<reference evidence="5" key="1">
    <citation type="submission" date="2022-01" db="EMBL/GenBank/DDBJ databases">
        <title>Corynebacterium sp. nov isolated from isolated from the feces of the greater white-fronted geese (Anser albifrons) at Poyang Lake, PR China.</title>
        <authorList>
            <person name="Liu Q."/>
        </authorList>
    </citation>
    <scope>NUCLEOTIDE SEQUENCE</scope>
    <source>
        <strain evidence="5">JCM 32435</strain>
    </source>
</reference>
<sequence length="233" mass="26455">MSDPLSRVSRMKSFDASRMLSFDLETTGTNPHATRIVTSSLLRIDGSSVDTTELLADPGVEIPESATAIHGITTEYAQQHGRPHEEVLADTIARIRDAWRQDMALIVFNAPYDLTVLRSLEPSFTVDGLVFDPLLIDRAMDRYRRGKRTLSALCEHYRITLDNAHNSSADALAAARIAWKQVRTWPELQSYSMEELMEFQAVKYYEIQSEFREWREKRGQDASTVSTSWPVQG</sequence>
<dbReference type="PANTHER" id="PTHR30231:SF4">
    <property type="entry name" value="PROTEIN NEN2"/>
    <property type="match status" value="1"/>
</dbReference>
<dbReference type="GO" id="GO:0003676">
    <property type="term" value="F:nucleic acid binding"/>
    <property type="evidence" value="ECO:0007669"/>
    <property type="project" value="InterPro"/>
</dbReference>
<dbReference type="InterPro" id="IPR012337">
    <property type="entry name" value="RNaseH-like_sf"/>
</dbReference>
<gene>
    <name evidence="5" type="ORF">L1O03_07300</name>
</gene>
<dbReference type="SUPFAM" id="SSF53098">
    <property type="entry name" value="Ribonuclease H-like"/>
    <property type="match status" value="1"/>
</dbReference>
<protein>
    <submittedName>
        <fullName evidence="5">3'-5' exonuclease</fullName>
    </submittedName>
</protein>
<dbReference type="GO" id="GO:0005829">
    <property type="term" value="C:cytosol"/>
    <property type="evidence" value="ECO:0007669"/>
    <property type="project" value="TreeGrafter"/>
</dbReference>
<dbReference type="GO" id="GO:0008408">
    <property type="term" value="F:3'-5' exonuclease activity"/>
    <property type="evidence" value="ECO:0007669"/>
    <property type="project" value="TreeGrafter"/>
</dbReference>